<dbReference type="InterPro" id="IPR048454">
    <property type="entry name" value="YetF_N"/>
</dbReference>
<dbReference type="EMBL" id="CP093361">
    <property type="protein sequence ID" value="UQS86873.1"/>
    <property type="molecule type" value="Genomic_DNA"/>
</dbReference>
<dbReference type="RefSeq" id="WP_260116674.1">
    <property type="nucleotide sequence ID" value="NZ_CP093361.1"/>
</dbReference>
<dbReference type="Pfam" id="PF04239">
    <property type="entry name" value="DUF421"/>
    <property type="match status" value="1"/>
</dbReference>
<feature type="transmembrane region" description="Helical" evidence="7">
    <location>
        <begin position="214"/>
        <end position="235"/>
    </location>
</feature>
<evidence type="ECO:0000313" key="11">
    <source>
        <dbReference type="Proteomes" id="UP000831181"/>
    </source>
</evidence>
<dbReference type="Pfam" id="PF20730">
    <property type="entry name" value="YetF_N"/>
    <property type="match status" value="1"/>
</dbReference>
<dbReference type="GO" id="GO:0005886">
    <property type="term" value="C:plasma membrane"/>
    <property type="evidence" value="ECO:0007669"/>
    <property type="project" value="UniProtKB-SubCell"/>
</dbReference>
<organism evidence="10 11">
    <name type="scientific">Nicoliella spurrieriana</name>
    <dbReference type="NCBI Taxonomy" id="2925830"/>
    <lineage>
        <taxon>Bacteria</taxon>
        <taxon>Bacillati</taxon>
        <taxon>Bacillota</taxon>
        <taxon>Bacilli</taxon>
        <taxon>Lactobacillales</taxon>
        <taxon>Lactobacillaceae</taxon>
        <taxon>Nicoliella</taxon>
    </lineage>
</organism>
<feature type="transmembrane region" description="Helical" evidence="7">
    <location>
        <begin position="16"/>
        <end position="35"/>
    </location>
</feature>
<evidence type="ECO:0000256" key="1">
    <source>
        <dbReference type="ARBA" id="ARBA00004651"/>
    </source>
</evidence>
<dbReference type="Gene3D" id="3.30.240.20">
    <property type="entry name" value="bsu07140 like domains"/>
    <property type="match status" value="2"/>
</dbReference>
<name>A0A976RSA1_9LACO</name>
<evidence type="ECO:0000256" key="5">
    <source>
        <dbReference type="ARBA" id="ARBA00022989"/>
    </source>
</evidence>
<accession>A0A976RSA1</accession>
<evidence type="ECO:0000259" key="9">
    <source>
        <dbReference type="Pfam" id="PF20730"/>
    </source>
</evidence>
<dbReference type="InterPro" id="IPR023090">
    <property type="entry name" value="UPF0702_alpha/beta_dom_sf"/>
</dbReference>
<dbReference type="InterPro" id="IPR007353">
    <property type="entry name" value="DUF421"/>
</dbReference>
<feature type="domain" description="YetF-like N-terminal transmembrane" evidence="9">
    <location>
        <begin position="160"/>
        <end position="228"/>
    </location>
</feature>
<dbReference type="Proteomes" id="UP000831181">
    <property type="component" value="Chromosome"/>
</dbReference>
<dbReference type="PANTHER" id="PTHR34582:SF6">
    <property type="entry name" value="UPF0702 TRANSMEMBRANE PROTEIN YCAP"/>
    <property type="match status" value="1"/>
</dbReference>
<dbReference type="PANTHER" id="PTHR34582">
    <property type="entry name" value="UPF0702 TRANSMEMBRANE PROTEIN YCAP"/>
    <property type="match status" value="1"/>
</dbReference>
<keyword evidence="3" id="KW-1003">Cell membrane</keyword>
<dbReference type="Pfam" id="PF11694">
    <property type="entry name" value="DUF3290"/>
    <property type="match status" value="1"/>
</dbReference>
<keyword evidence="6 7" id="KW-0472">Membrane</keyword>
<feature type="transmembrane region" description="Helical" evidence="7">
    <location>
        <begin position="47"/>
        <end position="66"/>
    </location>
</feature>
<gene>
    <name evidence="10" type="ORF">MOO44_08420</name>
</gene>
<reference evidence="10" key="1">
    <citation type="journal article" date="2022" name="Int. J. Syst. Evol. Microbiol.">
        <title>Apilactobacillus apisilvae sp. nov., Nicolia spurrieriana gen. nov. sp. nov., Bombilactobacillus folatiphilus sp. nov. and Bombilactobacillus thymidiniphilus sp. nov., four new lactic acid bacterial isolates from stingless bees Tetragonula carbonaria and Austroplebeia australis.</title>
        <authorList>
            <person name="Oliphant S.A."/>
            <person name="Watson-Haigh N.S."/>
            <person name="Sumby K.M."/>
            <person name="Gardner J."/>
            <person name="Groom S."/>
            <person name="Jiranek V."/>
        </authorList>
    </citation>
    <scope>NUCLEOTIDE SEQUENCE</scope>
    <source>
        <strain evidence="10">SGEP1_A5</strain>
    </source>
</reference>
<feature type="domain" description="YetF C-terminal" evidence="8">
    <location>
        <begin position="237"/>
        <end position="354"/>
    </location>
</feature>
<comment type="subcellular location">
    <subcellularLocation>
        <location evidence="1">Cell membrane</location>
        <topology evidence="1">Multi-pass membrane protein</topology>
    </subcellularLocation>
</comment>
<dbReference type="InterPro" id="IPR021707">
    <property type="entry name" value="DUF3290"/>
</dbReference>
<evidence type="ECO:0000256" key="6">
    <source>
        <dbReference type="ARBA" id="ARBA00023136"/>
    </source>
</evidence>
<keyword evidence="4 7" id="KW-0812">Transmembrane</keyword>
<comment type="similarity">
    <text evidence="2">Belongs to the UPF0702 family.</text>
</comment>
<feature type="transmembrane region" description="Helical" evidence="7">
    <location>
        <begin position="160"/>
        <end position="179"/>
    </location>
</feature>
<evidence type="ECO:0000259" key="8">
    <source>
        <dbReference type="Pfam" id="PF04239"/>
    </source>
</evidence>
<dbReference type="KEGG" id="lbe:MOO44_08420"/>
<evidence type="ECO:0000256" key="2">
    <source>
        <dbReference type="ARBA" id="ARBA00006448"/>
    </source>
</evidence>
<keyword evidence="11" id="KW-1185">Reference proteome</keyword>
<evidence type="ECO:0000256" key="4">
    <source>
        <dbReference type="ARBA" id="ARBA00022692"/>
    </source>
</evidence>
<evidence type="ECO:0000256" key="7">
    <source>
        <dbReference type="SAM" id="Phobius"/>
    </source>
</evidence>
<keyword evidence="5 7" id="KW-1133">Transmembrane helix</keyword>
<dbReference type="AlphaFoldDB" id="A0A976RSA1"/>
<evidence type="ECO:0000256" key="3">
    <source>
        <dbReference type="ARBA" id="ARBA00022475"/>
    </source>
</evidence>
<evidence type="ECO:0000313" key="10">
    <source>
        <dbReference type="EMBL" id="UQS86873.1"/>
    </source>
</evidence>
<protein>
    <submittedName>
        <fullName evidence="10">DUF3290 family protein</fullName>
    </submittedName>
</protein>
<proteinExistence type="inferred from homology"/>
<sequence>MNFYSYNYLNQNYDRLNYAFLLIMILFAVALIVLGTKYLKNRTNLKFRDLIILTLFVALAMVGIQITNINNSGYSNGQQTARFLKQISIEHHVELNHVYSDSNVIKDGMTIKVGSKYYSVTVNDSQTGYKLNSIDAIKGQQINYVHRNDFNLNLFHNSYVVLWLKLLVGFIMLVVQIDLSGKSNLAQSTTIDQMQNYVLGGIIGGMIYNSAITILQFTIILLLWSIIIFGGKILAKNTNLFKNILIGKPRTVIKNGHVNIDDILKMGMSADDLMFNLRLNGINDYRKVKNASIERNGSLTIDNENQSDAYIVIADGAVNHDALVKLNMTEQDLKQRLVVKGKSFTFKQVFLAQIIDGELSFILYPQIKNKTIVSRIRKYLWNSNSNVN</sequence>